<accession>A0AAE1TJY7</accession>
<protein>
    <submittedName>
        <fullName evidence="1">Uncharacterized protein</fullName>
    </submittedName>
</protein>
<dbReference type="EMBL" id="JAWZYT010006588">
    <property type="protein sequence ID" value="KAK4287916.1"/>
    <property type="molecule type" value="Genomic_DNA"/>
</dbReference>
<comment type="caution">
    <text evidence="1">The sequence shown here is derived from an EMBL/GenBank/DDBJ whole genome shotgun (WGS) entry which is preliminary data.</text>
</comment>
<keyword evidence="2" id="KW-1185">Reference proteome</keyword>
<gene>
    <name evidence="1" type="ORF">Pmani_039028</name>
</gene>
<evidence type="ECO:0000313" key="2">
    <source>
        <dbReference type="Proteomes" id="UP001292094"/>
    </source>
</evidence>
<sequence length="97" mass="10769">MQRCDSSRPPRFDANQTFVGPYALQVLHEWQRDTPPTPPHWSNAGPIPRRYWSTPTHTCAQGTNRSEVGRTTEIPAVCRAGLMLGTSVLFGAAYLEG</sequence>
<dbReference type="AlphaFoldDB" id="A0AAE1TJY7"/>
<proteinExistence type="predicted"/>
<evidence type="ECO:0000313" key="1">
    <source>
        <dbReference type="EMBL" id="KAK4287916.1"/>
    </source>
</evidence>
<organism evidence="1 2">
    <name type="scientific">Petrolisthes manimaculis</name>
    <dbReference type="NCBI Taxonomy" id="1843537"/>
    <lineage>
        <taxon>Eukaryota</taxon>
        <taxon>Metazoa</taxon>
        <taxon>Ecdysozoa</taxon>
        <taxon>Arthropoda</taxon>
        <taxon>Crustacea</taxon>
        <taxon>Multicrustacea</taxon>
        <taxon>Malacostraca</taxon>
        <taxon>Eumalacostraca</taxon>
        <taxon>Eucarida</taxon>
        <taxon>Decapoda</taxon>
        <taxon>Pleocyemata</taxon>
        <taxon>Anomura</taxon>
        <taxon>Galatheoidea</taxon>
        <taxon>Porcellanidae</taxon>
        <taxon>Petrolisthes</taxon>
    </lineage>
</organism>
<reference evidence="1" key="1">
    <citation type="submission" date="2023-11" db="EMBL/GenBank/DDBJ databases">
        <title>Genome assemblies of two species of porcelain crab, Petrolisthes cinctipes and Petrolisthes manimaculis (Anomura: Porcellanidae).</title>
        <authorList>
            <person name="Angst P."/>
        </authorList>
    </citation>
    <scope>NUCLEOTIDE SEQUENCE</scope>
    <source>
        <strain evidence="1">PB745_02</strain>
        <tissue evidence="1">Gill</tissue>
    </source>
</reference>
<name>A0AAE1TJY7_9EUCA</name>
<dbReference type="Proteomes" id="UP001292094">
    <property type="component" value="Unassembled WGS sequence"/>
</dbReference>